<dbReference type="InterPro" id="IPR001107">
    <property type="entry name" value="Band_7"/>
</dbReference>
<organism evidence="6 7">
    <name type="scientific">Umbelopsis vinacea</name>
    <dbReference type="NCBI Taxonomy" id="44442"/>
    <lineage>
        <taxon>Eukaryota</taxon>
        <taxon>Fungi</taxon>
        <taxon>Fungi incertae sedis</taxon>
        <taxon>Mucoromycota</taxon>
        <taxon>Mucoromycotina</taxon>
        <taxon>Umbelopsidomycetes</taxon>
        <taxon>Umbelopsidales</taxon>
        <taxon>Umbelopsidaceae</taxon>
        <taxon>Umbelopsis</taxon>
    </lineage>
</organism>
<dbReference type="FunFam" id="3.30.479.30:FF:000004">
    <property type="entry name" value="Putative membrane protease family, stomatin"/>
    <property type="match status" value="1"/>
</dbReference>
<dbReference type="Pfam" id="PF16200">
    <property type="entry name" value="Band_7_C"/>
    <property type="match status" value="1"/>
</dbReference>
<dbReference type="PRINTS" id="PR00721">
    <property type="entry name" value="STOMATIN"/>
</dbReference>
<dbReference type="GO" id="GO:0005739">
    <property type="term" value="C:mitochondrion"/>
    <property type="evidence" value="ECO:0007669"/>
    <property type="project" value="UniProtKB-SubCell"/>
</dbReference>
<feature type="region of interest" description="Disordered" evidence="4">
    <location>
        <begin position="374"/>
        <end position="410"/>
    </location>
</feature>
<dbReference type="Proteomes" id="UP000612746">
    <property type="component" value="Unassembled WGS sequence"/>
</dbReference>
<dbReference type="GO" id="GO:0005886">
    <property type="term" value="C:plasma membrane"/>
    <property type="evidence" value="ECO:0007669"/>
    <property type="project" value="UniProtKB-ARBA"/>
</dbReference>
<reference evidence="6" key="1">
    <citation type="submission" date="2020-12" db="EMBL/GenBank/DDBJ databases">
        <title>Metabolic potential, ecology and presence of endohyphal bacteria is reflected in genomic diversity of Mucoromycotina.</title>
        <authorList>
            <person name="Muszewska A."/>
            <person name="Okrasinska A."/>
            <person name="Steczkiewicz K."/>
            <person name="Drgas O."/>
            <person name="Orlowska M."/>
            <person name="Perlinska-Lenart U."/>
            <person name="Aleksandrzak-Piekarczyk T."/>
            <person name="Szatraj K."/>
            <person name="Zielenkiewicz U."/>
            <person name="Pilsyk S."/>
            <person name="Malc E."/>
            <person name="Mieczkowski P."/>
            <person name="Kruszewska J.S."/>
            <person name="Biernat P."/>
            <person name="Pawlowska J."/>
        </authorList>
    </citation>
    <scope>NUCLEOTIDE SEQUENCE</scope>
    <source>
        <strain evidence="6">WA0000051536</strain>
    </source>
</reference>
<comment type="subcellular location">
    <subcellularLocation>
        <location evidence="1">Mitochondrion</location>
    </subcellularLocation>
</comment>
<evidence type="ECO:0000313" key="6">
    <source>
        <dbReference type="EMBL" id="KAG2184301.1"/>
    </source>
</evidence>
<dbReference type="InterPro" id="IPR032435">
    <property type="entry name" value="STML2-like_C"/>
</dbReference>
<dbReference type="CDD" id="cd08829">
    <property type="entry name" value="SPFH_paraslipin"/>
    <property type="match status" value="1"/>
</dbReference>
<dbReference type="GO" id="GO:0007005">
    <property type="term" value="P:mitochondrion organization"/>
    <property type="evidence" value="ECO:0007669"/>
    <property type="project" value="TreeGrafter"/>
</dbReference>
<dbReference type="PANTHER" id="PTHR43327">
    <property type="entry name" value="STOMATIN-LIKE PROTEIN 2, MITOCHONDRIAL"/>
    <property type="match status" value="1"/>
</dbReference>
<gene>
    <name evidence="6" type="ORF">INT44_009316</name>
</gene>
<protein>
    <recommendedName>
        <fullName evidence="5">Band 7 domain-containing protein</fullName>
    </recommendedName>
</protein>
<dbReference type="InterPro" id="IPR036013">
    <property type="entry name" value="Band_7/SPFH_dom_sf"/>
</dbReference>
<dbReference type="SMART" id="SM00244">
    <property type="entry name" value="PHB"/>
    <property type="match status" value="1"/>
</dbReference>
<keyword evidence="3" id="KW-0496">Mitochondrion</keyword>
<sequence length="410" mass="44992">MSSRALSLTRFRPTLSTPSIQRSVNLSFRHNRAILLGTTKRFASYGNYGYGNEYDSFGNSGVSGGWGTSRKSLPRNTIIKFVPQQEAWIIERMGKFHRLLEPGLNFLVPLIDRIKYVKSMKETAVEVPSQSAITQDNVTLELDGVLYFRVIDPFKVGVKRISIWPTIEDAEFAVTQLAQTTMRAEIGQMTLDRTLAERAHLNANIVDAINGAAEDWGIRCLRYEIRDIHPPSKVVESMHQQVSAERTKRAQILESEGARQAAINVAEGRKQATILASEAEKAEQINKAGGEAEAILLKAKATALGIEKVAEAIGNNNGNEAVSMSVAEKYVDAFGKMAKEGTTLIVPATASDAGSMVAQALSVYNTINKARIPSRPASNSYVSAAEKMKEETTRDFVNAAKKNPDNLEDQ</sequence>
<dbReference type="OrthoDB" id="434619at2759"/>
<evidence type="ECO:0000256" key="1">
    <source>
        <dbReference type="ARBA" id="ARBA00004173"/>
    </source>
</evidence>
<dbReference type="PANTHER" id="PTHR43327:SF10">
    <property type="entry name" value="STOMATIN-LIKE PROTEIN 2, MITOCHONDRIAL"/>
    <property type="match status" value="1"/>
</dbReference>
<keyword evidence="7" id="KW-1185">Reference proteome</keyword>
<dbReference type="Pfam" id="PF01145">
    <property type="entry name" value="Band_7"/>
    <property type="match status" value="1"/>
</dbReference>
<evidence type="ECO:0000256" key="2">
    <source>
        <dbReference type="ARBA" id="ARBA00008164"/>
    </source>
</evidence>
<feature type="domain" description="Band 7" evidence="5">
    <location>
        <begin position="77"/>
        <end position="242"/>
    </location>
</feature>
<name>A0A8H7Q1X3_9FUNG</name>
<comment type="similarity">
    <text evidence="2">Belongs to the band 7/mec-2 family.</text>
</comment>
<dbReference type="SUPFAM" id="SSF117892">
    <property type="entry name" value="Band 7/SPFH domain"/>
    <property type="match status" value="1"/>
</dbReference>
<dbReference type="EMBL" id="JAEPRA010000006">
    <property type="protein sequence ID" value="KAG2184301.1"/>
    <property type="molecule type" value="Genomic_DNA"/>
</dbReference>
<evidence type="ECO:0000313" key="7">
    <source>
        <dbReference type="Proteomes" id="UP000612746"/>
    </source>
</evidence>
<dbReference type="GO" id="GO:0098552">
    <property type="term" value="C:side of membrane"/>
    <property type="evidence" value="ECO:0007669"/>
    <property type="project" value="UniProtKB-ARBA"/>
</dbReference>
<dbReference type="AlphaFoldDB" id="A0A8H7Q1X3"/>
<evidence type="ECO:0000256" key="3">
    <source>
        <dbReference type="ARBA" id="ARBA00023128"/>
    </source>
</evidence>
<dbReference type="InterPro" id="IPR050710">
    <property type="entry name" value="Band7/mec-2_domain"/>
</dbReference>
<comment type="caution">
    <text evidence="6">The sequence shown here is derived from an EMBL/GenBank/DDBJ whole genome shotgun (WGS) entry which is preliminary data.</text>
</comment>
<dbReference type="Gene3D" id="3.30.479.30">
    <property type="entry name" value="Band 7 domain"/>
    <property type="match status" value="1"/>
</dbReference>
<evidence type="ECO:0000259" key="5">
    <source>
        <dbReference type="SMART" id="SM00244"/>
    </source>
</evidence>
<proteinExistence type="inferred from homology"/>
<accession>A0A8H7Q1X3</accession>
<evidence type="ECO:0000256" key="4">
    <source>
        <dbReference type="SAM" id="MobiDB-lite"/>
    </source>
</evidence>
<dbReference type="InterPro" id="IPR001972">
    <property type="entry name" value="Stomatin_HflK_fam"/>
</dbReference>